<accession>A0AAW2EJ52</accession>
<evidence type="ECO:0000256" key="1">
    <source>
        <dbReference type="SAM" id="MobiDB-lite"/>
    </source>
</evidence>
<organism evidence="2 3">
    <name type="scientific">Cardiocondyla obscurior</name>
    <dbReference type="NCBI Taxonomy" id="286306"/>
    <lineage>
        <taxon>Eukaryota</taxon>
        <taxon>Metazoa</taxon>
        <taxon>Ecdysozoa</taxon>
        <taxon>Arthropoda</taxon>
        <taxon>Hexapoda</taxon>
        <taxon>Insecta</taxon>
        <taxon>Pterygota</taxon>
        <taxon>Neoptera</taxon>
        <taxon>Endopterygota</taxon>
        <taxon>Hymenoptera</taxon>
        <taxon>Apocrita</taxon>
        <taxon>Aculeata</taxon>
        <taxon>Formicoidea</taxon>
        <taxon>Formicidae</taxon>
        <taxon>Myrmicinae</taxon>
        <taxon>Cardiocondyla</taxon>
    </lineage>
</organism>
<name>A0AAW2EJ52_9HYME</name>
<feature type="compositionally biased region" description="Basic residues" evidence="1">
    <location>
        <begin position="130"/>
        <end position="147"/>
    </location>
</feature>
<dbReference type="EMBL" id="JADYXP020000023">
    <property type="protein sequence ID" value="KAL0102180.1"/>
    <property type="molecule type" value="Genomic_DNA"/>
</dbReference>
<dbReference type="AlphaFoldDB" id="A0AAW2EJ52"/>
<proteinExistence type="predicted"/>
<comment type="caution">
    <text evidence="2">The sequence shown here is derived from an EMBL/GenBank/DDBJ whole genome shotgun (WGS) entry which is preliminary data.</text>
</comment>
<gene>
    <name evidence="2" type="ORF">PUN28_018604</name>
</gene>
<reference evidence="2 3" key="1">
    <citation type="submission" date="2023-03" db="EMBL/GenBank/DDBJ databases">
        <title>High recombination rates correlate with genetic variation in Cardiocondyla obscurior ants.</title>
        <authorList>
            <person name="Errbii M."/>
        </authorList>
    </citation>
    <scope>NUCLEOTIDE SEQUENCE [LARGE SCALE GENOMIC DNA]</scope>
    <source>
        <strain evidence="2">Alpha-2009</strain>
        <tissue evidence="2">Whole body</tissue>
    </source>
</reference>
<protein>
    <submittedName>
        <fullName evidence="2">Uncharacterized protein</fullName>
    </submittedName>
</protein>
<keyword evidence="3" id="KW-1185">Reference proteome</keyword>
<evidence type="ECO:0000313" key="3">
    <source>
        <dbReference type="Proteomes" id="UP001430953"/>
    </source>
</evidence>
<dbReference type="Proteomes" id="UP001430953">
    <property type="component" value="Unassembled WGS sequence"/>
</dbReference>
<feature type="compositionally biased region" description="Basic and acidic residues" evidence="1">
    <location>
        <begin position="107"/>
        <end position="125"/>
    </location>
</feature>
<sequence length="147" mass="16698">MFAAAKVVSSARPLAGHAVTLARVEKYTPVGGERARGCVCKEKEIPSKTPRSRGYREPHGKHRPTAAIYRRDVEKKKKSGQEIPYRFNRSRKVEKVPIRSRSPNGNRADKITGAESIRRSRDRRGCNPIKIHRRGRASRRASRQWAS</sequence>
<feature type="region of interest" description="Disordered" evidence="1">
    <location>
        <begin position="47"/>
        <end position="147"/>
    </location>
</feature>
<evidence type="ECO:0000313" key="2">
    <source>
        <dbReference type="EMBL" id="KAL0102180.1"/>
    </source>
</evidence>